<evidence type="ECO:0000256" key="5">
    <source>
        <dbReference type="ARBA" id="ARBA00008276"/>
    </source>
</evidence>
<comment type="catalytic activity">
    <reaction evidence="20">
        <text>(6R)-5,10-methylenetetrahydrofolyl-(gamma-L-Glu)(n) + L-glutamate + ATP = (6R)-5,10-methylenetetrahydrofolyl-(gamma-L-Glu)(n+1) + ADP + phosphate + H(+)</text>
        <dbReference type="Rhea" id="RHEA:51912"/>
        <dbReference type="Rhea" id="RHEA-COMP:13257"/>
        <dbReference type="Rhea" id="RHEA-COMP:13258"/>
        <dbReference type="ChEBI" id="CHEBI:15378"/>
        <dbReference type="ChEBI" id="CHEBI:29985"/>
        <dbReference type="ChEBI" id="CHEBI:30616"/>
        <dbReference type="ChEBI" id="CHEBI:43474"/>
        <dbReference type="ChEBI" id="CHEBI:136572"/>
        <dbReference type="ChEBI" id="CHEBI:456216"/>
        <dbReference type="EC" id="6.3.2.17"/>
    </reaction>
</comment>
<dbReference type="PROSITE" id="PS01012">
    <property type="entry name" value="FOLYLPOLYGLU_SYNT_2"/>
    <property type="match status" value="1"/>
</dbReference>
<comment type="cofactor">
    <cofactor evidence="1">
        <name>Mg(2+)</name>
        <dbReference type="ChEBI" id="CHEBI:18420"/>
    </cofactor>
</comment>
<evidence type="ECO:0000256" key="10">
    <source>
        <dbReference type="ARBA" id="ARBA00022723"/>
    </source>
</evidence>
<dbReference type="PIRSF" id="PIRSF001563">
    <property type="entry name" value="Folylpolyglu_synth"/>
    <property type="match status" value="1"/>
</dbReference>
<reference evidence="25 26" key="1">
    <citation type="submission" date="2018-07" db="EMBL/GenBank/DDBJ databases">
        <title>Genome sequencing of Runella.</title>
        <authorList>
            <person name="Baek M.-G."/>
            <person name="Yi H."/>
        </authorList>
    </citation>
    <scope>NUCLEOTIDE SEQUENCE [LARGE SCALE GENOMIC DNA]</scope>
    <source>
        <strain evidence="25 26">HYN0085</strain>
    </source>
</reference>
<dbReference type="InterPro" id="IPR001645">
    <property type="entry name" value="Folylpolyglutamate_synth"/>
</dbReference>
<comment type="pathway">
    <text evidence="4">Cofactor biosynthesis; tetrahydrofolylpolyglutamate biosynthesis.</text>
</comment>
<evidence type="ECO:0000256" key="2">
    <source>
        <dbReference type="ARBA" id="ARBA00002714"/>
    </source>
</evidence>
<keyword evidence="11 22" id="KW-0547">Nucleotide-binding</keyword>
<evidence type="ECO:0000259" key="23">
    <source>
        <dbReference type="Pfam" id="PF02875"/>
    </source>
</evidence>
<dbReference type="GO" id="GO:0046656">
    <property type="term" value="P:folic acid biosynthetic process"/>
    <property type="evidence" value="ECO:0007669"/>
    <property type="project" value="UniProtKB-KW"/>
</dbReference>
<dbReference type="OrthoDB" id="9809356at2"/>
<dbReference type="InterPro" id="IPR036615">
    <property type="entry name" value="Mur_ligase_C_dom_sf"/>
</dbReference>
<comment type="pathway">
    <text evidence="3">Cofactor biosynthesis; tetrahydrofolate biosynthesis; 7,8-dihydrofolate from 2-amino-4-hydroxy-6-hydroxymethyl-7,8-dihydropteridine diphosphate and 4-aminobenzoate: step 2/2.</text>
</comment>
<evidence type="ECO:0000256" key="6">
    <source>
        <dbReference type="ARBA" id="ARBA00013023"/>
    </source>
</evidence>
<dbReference type="NCBIfam" id="TIGR01499">
    <property type="entry name" value="folC"/>
    <property type="match status" value="1"/>
</dbReference>
<evidence type="ECO:0000256" key="1">
    <source>
        <dbReference type="ARBA" id="ARBA00001946"/>
    </source>
</evidence>
<evidence type="ECO:0000256" key="15">
    <source>
        <dbReference type="ARBA" id="ARBA00030048"/>
    </source>
</evidence>
<feature type="domain" description="Mur ligase central" evidence="24">
    <location>
        <begin position="51"/>
        <end position="268"/>
    </location>
</feature>
<keyword evidence="12 22" id="KW-0067">ATP-binding</keyword>
<sequence>MNYSETIAYLYEKLPVFHRVGAAALKPGLGNIIALCEALGSPQTRFKSIHVGGTNGKGSTSHLLAAILQSAGYNVGLHTSPHLKSYTERFKINGQPCDERVVVDFVEKHKRLIERIEPSFFEISVALAFDYFAQQNVDIAIIEVGLGGRLDSTNIISPLLSVITNISFDHTDLLGDTLEKIAFEKAGIIKAHTPVVISETQPETAPVFIQKADELNAPIYFADQQYHVKTLSVEKGKRVLTIESKKEASLCTLALDLVGNYQLKNVAGVWQSVELLKEQGFDISIDAVKSGMAHCTTLTSFRGRWQVLSESPMVVADVAHNYGGLSETINQIKRHDFDQLHFILGFVKDKDVKGVLGLFPTNAHFYFCSFDSPRALTSDSLVYIADEVGLKGGGYRDVNEALRAALQNASSNDFIYVGGSTFVVSELSEI</sequence>
<dbReference type="GO" id="GO:0005524">
    <property type="term" value="F:ATP binding"/>
    <property type="evidence" value="ECO:0007669"/>
    <property type="project" value="UniProtKB-KW"/>
</dbReference>
<evidence type="ECO:0000256" key="9">
    <source>
        <dbReference type="ARBA" id="ARBA00022598"/>
    </source>
</evidence>
<organism evidence="25 26">
    <name type="scientific">Runella rosea</name>
    <dbReference type="NCBI Taxonomy" id="2259595"/>
    <lineage>
        <taxon>Bacteria</taxon>
        <taxon>Pseudomonadati</taxon>
        <taxon>Bacteroidota</taxon>
        <taxon>Cytophagia</taxon>
        <taxon>Cytophagales</taxon>
        <taxon>Spirosomataceae</taxon>
        <taxon>Runella</taxon>
    </lineage>
</organism>
<comment type="catalytic activity">
    <reaction evidence="19">
        <text>10-formyltetrahydrofolyl-(gamma-L-Glu)(n) + L-glutamate + ATP = 10-formyltetrahydrofolyl-(gamma-L-Glu)(n+1) + ADP + phosphate + H(+)</text>
        <dbReference type="Rhea" id="RHEA:51904"/>
        <dbReference type="Rhea" id="RHEA-COMP:13088"/>
        <dbReference type="Rhea" id="RHEA-COMP:14300"/>
        <dbReference type="ChEBI" id="CHEBI:15378"/>
        <dbReference type="ChEBI" id="CHEBI:29985"/>
        <dbReference type="ChEBI" id="CHEBI:30616"/>
        <dbReference type="ChEBI" id="CHEBI:43474"/>
        <dbReference type="ChEBI" id="CHEBI:134413"/>
        <dbReference type="ChEBI" id="CHEBI:456216"/>
        <dbReference type="EC" id="6.3.2.17"/>
    </reaction>
</comment>
<evidence type="ECO:0000256" key="14">
    <source>
        <dbReference type="ARBA" id="ARBA00022909"/>
    </source>
</evidence>
<evidence type="ECO:0000256" key="8">
    <source>
        <dbReference type="ARBA" id="ARBA00019357"/>
    </source>
</evidence>
<keyword evidence="9 22" id="KW-0436">Ligase</keyword>
<keyword evidence="10" id="KW-0479">Metal-binding</keyword>
<dbReference type="GO" id="GO:0046872">
    <property type="term" value="F:metal ion binding"/>
    <property type="evidence" value="ECO:0007669"/>
    <property type="project" value="UniProtKB-KW"/>
</dbReference>
<evidence type="ECO:0000259" key="24">
    <source>
        <dbReference type="Pfam" id="PF08245"/>
    </source>
</evidence>
<dbReference type="RefSeq" id="WP_114065670.1">
    <property type="nucleotide sequence ID" value="NZ_CP030850.1"/>
</dbReference>
<dbReference type="Proteomes" id="UP000251993">
    <property type="component" value="Chromosome"/>
</dbReference>
<dbReference type="Gene3D" id="3.40.1190.10">
    <property type="entry name" value="Mur-like, catalytic domain"/>
    <property type="match status" value="1"/>
</dbReference>
<dbReference type="GO" id="GO:0008841">
    <property type="term" value="F:dihydrofolate synthase activity"/>
    <property type="evidence" value="ECO:0007669"/>
    <property type="project" value="UniProtKB-EC"/>
</dbReference>
<evidence type="ECO:0000256" key="20">
    <source>
        <dbReference type="ARBA" id="ARBA00049035"/>
    </source>
</evidence>
<comment type="function">
    <text evidence="2">Functions in two distinct reactions of the de novo folate biosynthetic pathway. Catalyzes the addition of a glutamate residue to dihydropteroate (7,8-dihydropteroate or H2Pte) to form dihydrofolate (7,8-dihydrofolate monoglutamate or H2Pte-Glu). Also catalyzes successive additions of L-glutamate to tetrahydrofolate or 10-formyltetrahydrofolate or 5,10-methylenetetrahydrofolate, leading to folylpolyglutamate derivatives.</text>
</comment>
<evidence type="ECO:0000313" key="26">
    <source>
        <dbReference type="Proteomes" id="UP000251993"/>
    </source>
</evidence>
<dbReference type="InterPro" id="IPR013221">
    <property type="entry name" value="Mur_ligase_cen"/>
</dbReference>
<protein>
    <recommendedName>
        <fullName evidence="8">Dihydrofolate synthase/folylpolyglutamate synthase</fullName>
        <ecNumber evidence="6">6.3.2.12</ecNumber>
        <ecNumber evidence="7">6.3.2.17</ecNumber>
    </recommendedName>
    <alternativeName>
        <fullName evidence="17">Folylpoly-gamma-glutamate synthetase-dihydrofolate synthetase</fullName>
    </alternativeName>
    <alternativeName>
        <fullName evidence="15">Folylpolyglutamate synthetase</fullName>
    </alternativeName>
    <alternativeName>
        <fullName evidence="16">Tetrahydrofolylpolyglutamate synthase</fullName>
    </alternativeName>
</protein>
<dbReference type="Pfam" id="PF02875">
    <property type="entry name" value="Mur_ligase_C"/>
    <property type="match status" value="1"/>
</dbReference>
<evidence type="ECO:0000256" key="11">
    <source>
        <dbReference type="ARBA" id="ARBA00022741"/>
    </source>
</evidence>
<name>A0A344TE12_9BACT</name>
<dbReference type="InterPro" id="IPR036565">
    <property type="entry name" value="Mur-like_cat_sf"/>
</dbReference>
<evidence type="ECO:0000256" key="13">
    <source>
        <dbReference type="ARBA" id="ARBA00022842"/>
    </source>
</evidence>
<keyword evidence="14" id="KW-0289">Folate biosynthesis</keyword>
<dbReference type="EC" id="6.3.2.17" evidence="7"/>
<gene>
    <name evidence="25" type="ORF">DR864_03610</name>
</gene>
<evidence type="ECO:0000256" key="21">
    <source>
        <dbReference type="ARBA" id="ARBA00049161"/>
    </source>
</evidence>
<dbReference type="FunFam" id="3.40.1190.10:FF:000011">
    <property type="entry name" value="Folylpolyglutamate synthase/dihydrofolate synthase"/>
    <property type="match status" value="1"/>
</dbReference>
<evidence type="ECO:0000256" key="22">
    <source>
        <dbReference type="PIRNR" id="PIRNR001563"/>
    </source>
</evidence>
<dbReference type="Gene3D" id="3.90.190.20">
    <property type="entry name" value="Mur ligase, C-terminal domain"/>
    <property type="match status" value="1"/>
</dbReference>
<evidence type="ECO:0000256" key="3">
    <source>
        <dbReference type="ARBA" id="ARBA00004799"/>
    </source>
</evidence>
<evidence type="ECO:0000256" key="16">
    <source>
        <dbReference type="ARBA" id="ARBA00030592"/>
    </source>
</evidence>
<dbReference type="InterPro" id="IPR018109">
    <property type="entry name" value="Folylpolyglutamate_synth_CS"/>
</dbReference>
<evidence type="ECO:0000313" key="25">
    <source>
        <dbReference type="EMBL" id="AXE16883.1"/>
    </source>
</evidence>
<evidence type="ECO:0000256" key="7">
    <source>
        <dbReference type="ARBA" id="ARBA00013025"/>
    </source>
</evidence>
<dbReference type="AlphaFoldDB" id="A0A344TE12"/>
<dbReference type="PANTHER" id="PTHR11136">
    <property type="entry name" value="FOLYLPOLYGLUTAMATE SYNTHASE-RELATED"/>
    <property type="match status" value="1"/>
</dbReference>
<evidence type="ECO:0000256" key="4">
    <source>
        <dbReference type="ARBA" id="ARBA00005150"/>
    </source>
</evidence>
<dbReference type="GO" id="GO:0005737">
    <property type="term" value="C:cytoplasm"/>
    <property type="evidence" value="ECO:0007669"/>
    <property type="project" value="TreeGrafter"/>
</dbReference>
<dbReference type="SUPFAM" id="SSF53623">
    <property type="entry name" value="MurD-like peptide ligases, catalytic domain"/>
    <property type="match status" value="1"/>
</dbReference>
<dbReference type="EMBL" id="CP030850">
    <property type="protein sequence ID" value="AXE16883.1"/>
    <property type="molecule type" value="Genomic_DNA"/>
</dbReference>
<dbReference type="KEGG" id="run:DR864_03610"/>
<dbReference type="Pfam" id="PF08245">
    <property type="entry name" value="Mur_ligase_M"/>
    <property type="match status" value="1"/>
</dbReference>
<evidence type="ECO:0000256" key="19">
    <source>
        <dbReference type="ARBA" id="ARBA00047808"/>
    </source>
</evidence>
<comment type="similarity">
    <text evidence="5 22">Belongs to the folylpolyglutamate synthase family.</text>
</comment>
<accession>A0A344TE12</accession>
<dbReference type="GO" id="GO:0004326">
    <property type="term" value="F:tetrahydrofolylpolyglutamate synthase activity"/>
    <property type="evidence" value="ECO:0007669"/>
    <property type="project" value="UniProtKB-EC"/>
</dbReference>
<feature type="domain" description="Mur ligase C-terminal" evidence="23">
    <location>
        <begin position="303"/>
        <end position="420"/>
    </location>
</feature>
<dbReference type="PANTHER" id="PTHR11136:SF0">
    <property type="entry name" value="DIHYDROFOLATE SYNTHETASE-RELATED"/>
    <property type="match status" value="1"/>
</dbReference>
<dbReference type="EC" id="6.3.2.12" evidence="6"/>
<evidence type="ECO:0000256" key="17">
    <source>
        <dbReference type="ARBA" id="ARBA00032510"/>
    </source>
</evidence>
<dbReference type="SUPFAM" id="SSF53244">
    <property type="entry name" value="MurD-like peptide ligases, peptide-binding domain"/>
    <property type="match status" value="1"/>
</dbReference>
<evidence type="ECO:0000256" key="18">
    <source>
        <dbReference type="ARBA" id="ARBA00047493"/>
    </source>
</evidence>
<evidence type="ECO:0000256" key="12">
    <source>
        <dbReference type="ARBA" id="ARBA00022840"/>
    </source>
</evidence>
<comment type="catalytic activity">
    <reaction evidence="21">
        <text>7,8-dihydropteroate + L-glutamate + ATP = 7,8-dihydrofolate + ADP + phosphate + H(+)</text>
        <dbReference type="Rhea" id="RHEA:23584"/>
        <dbReference type="ChEBI" id="CHEBI:15378"/>
        <dbReference type="ChEBI" id="CHEBI:17839"/>
        <dbReference type="ChEBI" id="CHEBI:29985"/>
        <dbReference type="ChEBI" id="CHEBI:30616"/>
        <dbReference type="ChEBI" id="CHEBI:43474"/>
        <dbReference type="ChEBI" id="CHEBI:57451"/>
        <dbReference type="ChEBI" id="CHEBI:456216"/>
        <dbReference type="EC" id="6.3.2.12"/>
    </reaction>
</comment>
<keyword evidence="26" id="KW-1185">Reference proteome</keyword>
<keyword evidence="13" id="KW-0460">Magnesium</keyword>
<proteinExistence type="inferred from homology"/>
<dbReference type="InterPro" id="IPR004101">
    <property type="entry name" value="Mur_ligase_C"/>
</dbReference>
<comment type="catalytic activity">
    <reaction evidence="18">
        <text>(6S)-5,6,7,8-tetrahydrofolyl-(gamma-L-Glu)(n) + L-glutamate + ATP = (6S)-5,6,7,8-tetrahydrofolyl-(gamma-L-Glu)(n+1) + ADP + phosphate + H(+)</text>
        <dbReference type="Rhea" id="RHEA:10580"/>
        <dbReference type="Rhea" id="RHEA-COMP:14738"/>
        <dbReference type="Rhea" id="RHEA-COMP:14740"/>
        <dbReference type="ChEBI" id="CHEBI:15378"/>
        <dbReference type="ChEBI" id="CHEBI:29985"/>
        <dbReference type="ChEBI" id="CHEBI:30616"/>
        <dbReference type="ChEBI" id="CHEBI:43474"/>
        <dbReference type="ChEBI" id="CHEBI:141005"/>
        <dbReference type="ChEBI" id="CHEBI:456216"/>
        <dbReference type="EC" id="6.3.2.17"/>
    </reaction>
</comment>